<feature type="transmembrane region" description="Helical" evidence="7">
    <location>
        <begin position="180"/>
        <end position="199"/>
    </location>
</feature>
<dbReference type="InterPro" id="IPR032818">
    <property type="entry name" value="DedA-like"/>
</dbReference>
<evidence type="ECO:0000313" key="10">
    <source>
        <dbReference type="Proteomes" id="UP000664658"/>
    </source>
</evidence>
<dbReference type="EMBL" id="JAFNAA010000005">
    <property type="protein sequence ID" value="MBO1107855.1"/>
    <property type="molecule type" value="Genomic_DNA"/>
</dbReference>
<evidence type="ECO:0000259" key="8">
    <source>
        <dbReference type="Pfam" id="PF09335"/>
    </source>
</evidence>
<feature type="transmembrane region" description="Helical" evidence="7">
    <location>
        <begin position="12"/>
        <end position="36"/>
    </location>
</feature>
<feature type="transmembrane region" description="Helical" evidence="7">
    <location>
        <begin position="145"/>
        <end position="168"/>
    </location>
</feature>
<keyword evidence="7" id="KW-0997">Cell inner membrane</keyword>
<dbReference type="GO" id="GO:0005886">
    <property type="term" value="C:plasma membrane"/>
    <property type="evidence" value="ECO:0007669"/>
    <property type="project" value="UniProtKB-SubCell"/>
</dbReference>
<dbReference type="PANTHER" id="PTHR30353">
    <property type="entry name" value="INNER MEMBRANE PROTEIN DEDA-RELATED"/>
    <property type="match status" value="1"/>
</dbReference>
<dbReference type="AlphaFoldDB" id="A0A8I1W875"/>
<proteinExistence type="inferred from homology"/>
<protein>
    <submittedName>
        <fullName evidence="9">DedA family protein</fullName>
    </submittedName>
</protein>
<comment type="caution">
    <text evidence="9">The sequence shown here is derived from an EMBL/GenBank/DDBJ whole genome shotgun (WGS) entry which is preliminary data.</text>
</comment>
<reference evidence="9" key="1">
    <citation type="submission" date="2021-03" db="EMBL/GenBank/DDBJ databases">
        <title>Plesiomonas shigelloides zfcc0051, isolated from zebrafish feces.</title>
        <authorList>
            <person name="Vanderhoek Z."/>
            <person name="Gaulke C."/>
        </authorList>
    </citation>
    <scope>NUCLEOTIDE SEQUENCE</scope>
    <source>
        <strain evidence="9">Zfcc0051</strain>
    </source>
</reference>
<evidence type="ECO:0000256" key="2">
    <source>
        <dbReference type="ARBA" id="ARBA00010792"/>
    </source>
</evidence>
<keyword evidence="4 7" id="KW-0812">Transmembrane</keyword>
<feature type="domain" description="VTT" evidence="8">
    <location>
        <begin position="36"/>
        <end position="159"/>
    </location>
</feature>
<gene>
    <name evidence="9" type="ORF">J2R62_06405</name>
</gene>
<accession>A0A8I1W875</accession>
<sequence>MEALLNHLQLYAMHYALSAAFLAALIESIALIGLLVPSSVIMTSIGLLIGHGEVNFWLAWLAATLGCMVGDWGSYLAGHYFQAPLRNFRPLQRYQSTISKIEYALHQHSMPTIFWGRHIGPTRPIVPLAAGMLNLPPRSFALPNFLACATWPPVYLLPGILAGVALGIPQGQSVGLFRVLLLLSAAGMFFSVWLGWRWLRHDQRPADWFSKYLTLPRLRWLTMISLLLAVVSTLWLLQQPLMPLYAVHLRDVLKL</sequence>
<dbReference type="Proteomes" id="UP000664658">
    <property type="component" value="Unassembled WGS sequence"/>
</dbReference>
<evidence type="ECO:0000256" key="7">
    <source>
        <dbReference type="RuleBase" id="RU367016"/>
    </source>
</evidence>
<dbReference type="PANTHER" id="PTHR30353:SF15">
    <property type="entry name" value="INNER MEMBRANE PROTEIN YABI"/>
    <property type="match status" value="1"/>
</dbReference>
<dbReference type="RefSeq" id="WP_207541844.1">
    <property type="nucleotide sequence ID" value="NZ_JAFNAA010000005.1"/>
</dbReference>
<keyword evidence="3" id="KW-1003">Cell membrane</keyword>
<comment type="similarity">
    <text evidence="2 7">Belongs to the DedA family.</text>
</comment>
<organism evidence="9 10">
    <name type="scientific">Plesiomonas shigelloides</name>
    <name type="common">Aeromonas shigelloides</name>
    <dbReference type="NCBI Taxonomy" id="703"/>
    <lineage>
        <taxon>Bacteria</taxon>
        <taxon>Pseudomonadati</taxon>
        <taxon>Pseudomonadota</taxon>
        <taxon>Gammaproteobacteria</taxon>
        <taxon>Enterobacterales</taxon>
        <taxon>Enterobacteriaceae</taxon>
        <taxon>Plesiomonas</taxon>
    </lineage>
</organism>
<dbReference type="Pfam" id="PF09335">
    <property type="entry name" value="VTT_dom"/>
    <property type="match status" value="1"/>
</dbReference>
<keyword evidence="5 7" id="KW-1133">Transmembrane helix</keyword>
<evidence type="ECO:0000256" key="1">
    <source>
        <dbReference type="ARBA" id="ARBA00004651"/>
    </source>
</evidence>
<name>A0A8I1W875_PLESH</name>
<evidence type="ECO:0000256" key="5">
    <source>
        <dbReference type="ARBA" id="ARBA00022989"/>
    </source>
</evidence>
<evidence type="ECO:0000313" key="9">
    <source>
        <dbReference type="EMBL" id="MBO1107855.1"/>
    </source>
</evidence>
<comment type="subcellular location">
    <subcellularLocation>
        <location evidence="7">Cell inner membrane</location>
        <topology evidence="7">Multi-pass membrane protein</topology>
    </subcellularLocation>
    <subcellularLocation>
        <location evidence="1">Cell membrane</location>
        <topology evidence="1">Multi-pass membrane protein</topology>
    </subcellularLocation>
</comment>
<keyword evidence="6 7" id="KW-0472">Membrane</keyword>
<dbReference type="InterPro" id="IPR032816">
    <property type="entry name" value="VTT_dom"/>
</dbReference>
<evidence type="ECO:0000256" key="3">
    <source>
        <dbReference type="ARBA" id="ARBA00022475"/>
    </source>
</evidence>
<feature type="transmembrane region" description="Helical" evidence="7">
    <location>
        <begin position="56"/>
        <end position="77"/>
    </location>
</feature>
<evidence type="ECO:0000256" key="4">
    <source>
        <dbReference type="ARBA" id="ARBA00022692"/>
    </source>
</evidence>
<feature type="transmembrane region" description="Helical" evidence="7">
    <location>
        <begin position="220"/>
        <end position="237"/>
    </location>
</feature>
<evidence type="ECO:0000256" key="6">
    <source>
        <dbReference type="ARBA" id="ARBA00023136"/>
    </source>
</evidence>